<comment type="caution">
    <text evidence="3">The sequence shown here is derived from an EMBL/GenBank/DDBJ whole genome shotgun (WGS) entry which is preliminary data.</text>
</comment>
<protein>
    <recommendedName>
        <fullName evidence="2">FAS1-like dehydratase domain-containing protein</fullName>
    </recommendedName>
</protein>
<dbReference type="EMBL" id="NCDQ01000632">
    <property type="protein sequence ID" value="OYW97577.1"/>
    <property type="molecule type" value="Genomic_DNA"/>
</dbReference>
<dbReference type="PANTHER" id="PTHR28152">
    <property type="entry name" value="HYDROXYACYL-THIOESTER DEHYDRATASE TYPE 2, MITOCHONDRIAL"/>
    <property type="match status" value="1"/>
</dbReference>
<dbReference type="Proteomes" id="UP000215616">
    <property type="component" value="Unassembled WGS sequence"/>
</dbReference>
<dbReference type="SUPFAM" id="SSF54637">
    <property type="entry name" value="Thioesterase/thiol ester dehydrase-isomerase"/>
    <property type="match status" value="1"/>
</dbReference>
<sequence length="248" mass="26616">MEVSDLARLAALLNRPPPSAVPPAWHWAGLAEPVSRADLGPDGHPRRGLFLPPIEAPRRMFASADMTFSGALVPGQKTALVETIANIEEKPGASGPLTFVTVDRVISQAGEVRVRERQTIVYTGAPPTPREADSEPAPVAEWSEDTPTDPVLLFAFSAATSNSHRIHYDLGYATQIEGYPGLVVHGPLIALLLLHAMPPRAVSRFSFRALKPAFAGETVTAEGRLTDDGAELWARSGDATLMRARVAF</sequence>
<dbReference type="InterPro" id="IPR029069">
    <property type="entry name" value="HotDog_dom_sf"/>
</dbReference>
<dbReference type="PANTHER" id="PTHR28152:SF1">
    <property type="entry name" value="HYDROXYACYL-THIOESTER DEHYDRATASE TYPE 2, MITOCHONDRIAL"/>
    <property type="match status" value="1"/>
</dbReference>
<dbReference type="InterPro" id="IPR052741">
    <property type="entry name" value="Mitochondrial_HTD2"/>
</dbReference>
<evidence type="ECO:0000313" key="3">
    <source>
        <dbReference type="EMBL" id="OYW97577.1"/>
    </source>
</evidence>
<evidence type="ECO:0000256" key="1">
    <source>
        <dbReference type="SAM" id="MobiDB-lite"/>
    </source>
</evidence>
<organism evidence="3 4">
    <name type="scientific">Caulobacter vibrioides</name>
    <name type="common">Caulobacter crescentus</name>
    <dbReference type="NCBI Taxonomy" id="155892"/>
    <lineage>
        <taxon>Bacteria</taxon>
        <taxon>Pseudomonadati</taxon>
        <taxon>Pseudomonadota</taxon>
        <taxon>Alphaproteobacteria</taxon>
        <taxon>Caulobacterales</taxon>
        <taxon>Caulobacteraceae</taxon>
        <taxon>Caulobacter</taxon>
    </lineage>
</organism>
<gene>
    <name evidence="3" type="ORF">B7Z12_21395</name>
</gene>
<evidence type="ECO:0000259" key="2">
    <source>
        <dbReference type="Pfam" id="PF13452"/>
    </source>
</evidence>
<dbReference type="GO" id="GO:0019171">
    <property type="term" value="F:(3R)-hydroxyacyl-[acyl-carrier-protein] dehydratase activity"/>
    <property type="evidence" value="ECO:0007669"/>
    <property type="project" value="TreeGrafter"/>
</dbReference>
<dbReference type="AlphaFoldDB" id="A0A258CQ17"/>
<name>A0A258CQ17_CAUVI</name>
<feature type="region of interest" description="Disordered" evidence="1">
    <location>
        <begin position="124"/>
        <end position="143"/>
    </location>
</feature>
<accession>A0A258CQ17</accession>
<dbReference type="InterPro" id="IPR039569">
    <property type="entry name" value="FAS1-like_DH_region"/>
</dbReference>
<dbReference type="Gene3D" id="3.10.129.10">
    <property type="entry name" value="Hotdog Thioesterase"/>
    <property type="match status" value="2"/>
</dbReference>
<reference evidence="3 4" key="1">
    <citation type="submission" date="2017-03" db="EMBL/GenBank/DDBJ databases">
        <title>Lifting the veil on microbial sulfur biogeochemistry in mining wastewaters.</title>
        <authorList>
            <person name="Kantor R.S."/>
            <person name="Colenbrander Nelson T."/>
            <person name="Marshall S."/>
            <person name="Bennett D."/>
            <person name="Apte S."/>
            <person name="Camacho D."/>
            <person name="Thomas B.C."/>
            <person name="Warren L.A."/>
            <person name="Banfield J.F."/>
        </authorList>
    </citation>
    <scope>NUCLEOTIDE SEQUENCE [LARGE SCALE GENOMIC DNA]</scope>
    <source>
        <strain evidence="3">32-67-7</strain>
    </source>
</reference>
<evidence type="ECO:0000313" key="4">
    <source>
        <dbReference type="Proteomes" id="UP000215616"/>
    </source>
</evidence>
<proteinExistence type="predicted"/>
<dbReference type="Pfam" id="PF13452">
    <property type="entry name" value="FAS1_DH_region"/>
    <property type="match status" value="1"/>
</dbReference>
<feature type="domain" description="FAS1-like dehydratase" evidence="2">
    <location>
        <begin position="50"/>
        <end position="112"/>
    </location>
</feature>